<evidence type="ECO:0000313" key="2">
    <source>
        <dbReference type="Proteomes" id="UP000652761"/>
    </source>
</evidence>
<gene>
    <name evidence="1" type="ORF">Taro_013176</name>
</gene>
<dbReference type="PANTHER" id="PTHR46992">
    <property type="entry name" value="GYF DOMAIN-CONTAINING PROTEIN"/>
    <property type="match status" value="1"/>
</dbReference>
<dbReference type="OrthoDB" id="6415790at2759"/>
<name>A0A843UAV6_COLES</name>
<sequence>MADDIQRTELTWDAVSDWEVLQRGLITGRVHGEIMLRELAQVRLLEEEVRRELEMEQVLTMRKRHNGLISSSGVTPEASDDMAVWSHFVKEMIIESLGVDMQDLEDPLPGFALPKGSENCVLNRPQGLHILPSQELATGSALIGKDNNLSSQGRQDPGGGGILAFQGPEITAPPAKESFVDMLKSSTKKATPEADAAAAWVLESDVGLGAKSNKKKGKKGRQIDPSLLGFKVHSNRILMGEIQRPNE</sequence>
<evidence type="ECO:0000313" key="1">
    <source>
        <dbReference type="EMBL" id="MQL80728.1"/>
    </source>
</evidence>
<organism evidence="1 2">
    <name type="scientific">Colocasia esculenta</name>
    <name type="common">Wild taro</name>
    <name type="synonym">Arum esculentum</name>
    <dbReference type="NCBI Taxonomy" id="4460"/>
    <lineage>
        <taxon>Eukaryota</taxon>
        <taxon>Viridiplantae</taxon>
        <taxon>Streptophyta</taxon>
        <taxon>Embryophyta</taxon>
        <taxon>Tracheophyta</taxon>
        <taxon>Spermatophyta</taxon>
        <taxon>Magnoliopsida</taxon>
        <taxon>Liliopsida</taxon>
        <taxon>Araceae</taxon>
        <taxon>Aroideae</taxon>
        <taxon>Colocasieae</taxon>
        <taxon>Colocasia</taxon>
    </lineage>
</organism>
<accession>A0A843UAV6</accession>
<dbReference type="EMBL" id="NMUH01000522">
    <property type="protein sequence ID" value="MQL80728.1"/>
    <property type="molecule type" value="Genomic_DNA"/>
</dbReference>
<reference evidence="1" key="1">
    <citation type="submission" date="2017-07" db="EMBL/GenBank/DDBJ databases">
        <title>Taro Niue Genome Assembly and Annotation.</title>
        <authorList>
            <person name="Atibalentja N."/>
            <person name="Keating K."/>
            <person name="Fields C.J."/>
        </authorList>
    </citation>
    <scope>NUCLEOTIDE SEQUENCE</scope>
    <source>
        <strain evidence="1">Niue_2</strain>
        <tissue evidence="1">Leaf</tissue>
    </source>
</reference>
<keyword evidence="2" id="KW-1185">Reference proteome</keyword>
<proteinExistence type="predicted"/>
<protein>
    <submittedName>
        <fullName evidence="1">Uncharacterized protein</fullName>
    </submittedName>
</protein>
<dbReference type="AlphaFoldDB" id="A0A843UAV6"/>
<dbReference type="Proteomes" id="UP000652761">
    <property type="component" value="Unassembled WGS sequence"/>
</dbReference>
<dbReference type="PANTHER" id="PTHR46992:SF1">
    <property type="entry name" value="GYF DOMAIN-CONTAINING PROTEIN"/>
    <property type="match status" value="1"/>
</dbReference>
<comment type="caution">
    <text evidence="1">The sequence shown here is derived from an EMBL/GenBank/DDBJ whole genome shotgun (WGS) entry which is preliminary data.</text>
</comment>